<accession>A0A3E0HKJ0</accession>
<proteinExistence type="predicted"/>
<dbReference type="InterPro" id="IPR037407">
    <property type="entry name" value="MLP_fam"/>
</dbReference>
<dbReference type="Gene3D" id="3.90.820.10">
    <property type="entry name" value="Structural Genomics, Unknown Function 30-nov-00 1gh9 Mol_id"/>
    <property type="match status" value="1"/>
</dbReference>
<comment type="caution">
    <text evidence="2">The sequence shown here is derived from an EMBL/GenBank/DDBJ whole genome shotgun (WGS) entry which is preliminary data.</text>
</comment>
<organism evidence="2 3">
    <name type="scientific">Kutzneria buriramensis</name>
    <dbReference type="NCBI Taxonomy" id="1045776"/>
    <lineage>
        <taxon>Bacteria</taxon>
        <taxon>Bacillati</taxon>
        <taxon>Actinomycetota</taxon>
        <taxon>Actinomycetes</taxon>
        <taxon>Pseudonocardiales</taxon>
        <taxon>Pseudonocardiaceae</taxon>
        <taxon>Kutzneria</taxon>
    </lineage>
</organism>
<dbReference type="PANTHER" id="PTHR38444:SF1">
    <property type="entry name" value="ENTEROBACTIN BIOSYNTHESIS PROTEIN YBDZ"/>
    <property type="match status" value="1"/>
</dbReference>
<evidence type="ECO:0000259" key="1">
    <source>
        <dbReference type="SMART" id="SM00923"/>
    </source>
</evidence>
<gene>
    <name evidence="2" type="ORF">BCF44_10691</name>
</gene>
<feature type="domain" description="MbtH-like" evidence="1">
    <location>
        <begin position="4"/>
        <end position="54"/>
    </location>
</feature>
<dbReference type="RefSeq" id="WP_116175609.1">
    <property type="nucleotide sequence ID" value="NZ_CP144375.1"/>
</dbReference>
<dbReference type="AlphaFoldDB" id="A0A3E0HKJ0"/>
<reference evidence="2 3" key="1">
    <citation type="submission" date="2018-08" db="EMBL/GenBank/DDBJ databases">
        <title>Genomic Encyclopedia of Archaeal and Bacterial Type Strains, Phase II (KMG-II): from individual species to whole genera.</title>
        <authorList>
            <person name="Goeker M."/>
        </authorList>
    </citation>
    <scope>NUCLEOTIDE SEQUENCE [LARGE SCALE GENOMIC DNA]</scope>
    <source>
        <strain evidence="2 3">DSM 45791</strain>
    </source>
</reference>
<dbReference type="Proteomes" id="UP000256269">
    <property type="component" value="Unassembled WGS sequence"/>
</dbReference>
<dbReference type="Pfam" id="PF03621">
    <property type="entry name" value="MbtH"/>
    <property type="match status" value="1"/>
</dbReference>
<dbReference type="SUPFAM" id="SSF160582">
    <property type="entry name" value="MbtH-like"/>
    <property type="match status" value="1"/>
</dbReference>
<sequence>MSTNPFDDENGQFYVLVNDEEQHSLWPTFAEVPGGWRVVFGAEGRSNCLKYVEENWTDIRPKSLRDAMAADGAASAR</sequence>
<name>A0A3E0HKJ0_9PSEU</name>
<dbReference type="InterPro" id="IPR005153">
    <property type="entry name" value="MbtH-like_dom"/>
</dbReference>
<dbReference type="GO" id="GO:0005829">
    <property type="term" value="C:cytosol"/>
    <property type="evidence" value="ECO:0007669"/>
    <property type="project" value="TreeGrafter"/>
</dbReference>
<dbReference type="PANTHER" id="PTHR38444">
    <property type="entry name" value="ENTEROBACTIN BIOSYNTHESIS PROTEIN YBDZ"/>
    <property type="match status" value="1"/>
</dbReference>
<dbReference type="GO" id="GO:0019290">
    <property type="term" value="P:siderophore biosynthetic process"/>
    <property type="evidence" value="ECO:0007669"/>
    <property type="project" value="TreeGrafter"/>
</dbReference>
<keyword evidence="3" id="KW-1185">Reference proteome</keyword>
<evidence type="ECO:0000313" key="2">
    <source>
        <dbReference type="EMBL" id="REH46927.1"/>
    </source>
</evidence>
<dbReference type="SMART" id="SM00923">
    <property type="entry name" value="MbtH"/>
    <property type="match status" value="1"/>
</dbReference>
<dbReference type="OrthoDB" id="7584480at2"/>
<protein>
    <submittedName>
        <fullName evidence="2">MbtH protein</fullName>
    </submittedName>
</protein>
<dbReference type="InterPro" id="IPR038020">
    <property type="entry name" value="MbtH-like_sf"/>
</dbReference>
<dbReference type="EMBL" id="QUNO01000006">
    <property type="protein sequence ID" value="REH46927.1"/>
    <property type="molecule type" value="Genomic_DNA"/>
</dbReference>
<evidence type="ECO:0000313" key="3">
    <source>
        <dbReference type="Proteomes" id="UP000256269"/>
    </source>
</evidence>